<dbReference type="Gene3D" id="3.30.750.24">
    <property type="entry name" value="STAS domain"/>
    <property type="match status" value="1"/>
</dbReference>
<evidence type="ECO:0000256" key="5">
    <source>
        <dbReference type="SAM" id="Phobius"/>
    </source>
</evidence>
<keyword evidence="3 5" id="KW-1133">Transmembrane helix</keyword>
<evidence type="ECO:0000259" key="6">
    <source>
        <dbReference type="PROSITE" id="PS50801"/>
    </source>
</evidence>
<organism evidence="7 8">
    <name type="scientific">Candidatus Scalindua brodae</name>
    <dbReference type="NCBI Taxonomy" id="237368"/>
    <lineage>
        <taxon>Bacteria</taxon>
        <taxon>Pseudomonadati</taxon>
        <taxon>Planctomycetota</taxon>
        <taxon>Candidatus Brocadiia</taxon>
        <taxon>Candidatus Brocadiales</taxon>
        <taxon>Candidatus Scalinduaceae</taxon>
        <taxon>Candidatus Scalindua</taxon>
    </lineage>
</organism>
<dbReference type="GO" id="GO:0016020">
    <property type="term" value="C:membrane"/>
    <property type="evidence" value="ECO:0007669"/>
    <property type="project" value="UniProtKB-SubCell"/>
</dbReference>
<comment type="caution">
    <text evidence="7">The sequence shown here is derived from an EMBL/GenBank/DDBJ whole genome shotgun (WGS) entry which is preliminary data.</text>
</comment>
<accession>A0A0B0ENH7</accession>
<dbReference type="PROSITE" id="PS50801">
    <property type="entry name" value="STAS"/>
    <property type="match status" value="1"/>
</dbReference>
<feature type="transmembrane region" description="Helical" evidence="5">
    <location>
        <begin position="276"/>
        <end position="293"/>
    </location>
</feature>
<dbReference type="InterPro" id="IPR002645">
    <property type="entry name" value="STAS_dom"/>
</dbReference>
<feature type="domain" description="STAS" evidence="6">
    <location>
        <begin position="464"/>
        <end position="565"/>
    </location>
</feature>
<evidence type="ECO:0000256" key="1">
    <source>
        <dbReference type="ARBA" id="ARBA00004141"/>
    </source>
</evidence>
<dbReference type="Pfam" id="PF00916">
    <property type="entry name" value="Sulfate_transp"/>
    <property type="match status" value="1"/>
</dbReference>
<name>A0A0B0ENH7_9BACT</name>
<evidence type="ECO:0000313" key="8">
    <source>
        <dbReference type="Proteomes" id="UP000030652"/>
    </source>
</evidence>
<dbReference type="EMBL" id="JRYO01000046">
    <property type="protein sequence ID" value="KHE93586.1"/>
    <property type="molecule type" value="Genomic_DNA"/>
</dbReference>
<dbReference type="Pfam" id="PF01740">
    <property type="entry name" value="STAS"/>
    <property type="match status" value="1"/>
</dbReference>
<dbReference type="Proteomes" id="UP000030652">
    <property type="component" value="Unassembled WGS sequence"/>
</dbReference>
<dbReference type="GO" id="GO:0055085">
    <property type="term" value="P:transmembrane transport"/>
    <property type="evidence" value="ECO:0007669"/>
    <property type="project" value="InterPro"/>
</dbReference>
<gene>
    <name evidence="7" type="ORF">SCABRO_00628</name>
</gene>
<evidence type="ECO:0000313" key="7">
    <source>
        <dbReference type="EMBL" id="KHE93586.1"/>
    </source>
</evidence>
<evidence type="ECO:0000256" key="2">
    <source>
        <dbReference type="ARBA" id="ARBA00022692"/>
    </source>
</evidence>
<evidence type="ECO:0000256" key="4">
    <source>
        <dbReference type="ARBA" id="ARBA00023136"/>
    </source>
</evidence>
<keyword evidence="2 5" id="KW-0812">Transmembrane</keyword>
<protein>
    <submittedName>
        <fullName evidence="7">High affinity sulfate transporter (Plant)</fullName>
    </submittedName>
</protein>
<dbReference type="InterPro" id="IPR015867">
    <property type="entry name" value="N-reg_PII/ATP_PRibTrfase_C"/>
</dbReference>
<feature type="transmembrane region" description="Helical" evidence="5">
    <location>
        <begin position="314"/>
        <end position="334"/>
    </location>
</feature>
<dbReference type="eggNOG" id="COG0659">
    <property type="taxonomic scope" value="Bacteria"/>
</dbReference>
<keyword evidence="4 5" id="KW-0472">Membrane</keyword>
<feature type="transmembrane region" description="Helical" evidence="5">
    <location>
        <begin position="110"/>
        <end position="128"/>
    </location>
</feature>
<feature type="transmembrane region" description="Helical" evidence="5">
    <location>
        <begin position="140"/>
        <end position="161"/>
    </location>
</feature>
<feature type="transmembrane region" description="Helical" evidence="5">
    <location>
        <begin position="181"/>
        <end position="205"/>
    </location>
</feature>
<comment type="subcellular location">
    <subcellularLocation>
        <location evidence="1">Membrane</location>
        <topology evidence="1">Multi-pass membrane protein</topology>
    </subcellularLocation>
</comment>
<proteinExistence type="predicted"/>
<dbReference type="InterPro" id="IPR001902">
    <property type="entry name" value="SLC26A/SulP_fam"/>
</dbReference>
<dbReference type="Gene3D" id="3.30.70.120">
    <property type="match status" value="1"/>
</dbReference>
<feature type="transmembrane region" description="Helical" evidence="5">
    <location>
        <begin position="80"/>
        <end position="98"/>
    </location>
</feature>
<feature type="transmembrane region" description="Helical" evidence="5">
    <location>
        <begin position="217"/>
        <end position="234"/>
    </location>
</feature>
<evidence type="ECO:0000256" key="3">
    <source>
        <dbReference type="ARBA" id="ARBA00022989"/>
    </source>
</evidence>
<dbReference type="InterPro" id="IPR036513">
    <property type="entry name" value="STAS_dom_sf"/>
</dbReference>
<feature type="transmembrane region" description="Helical" evidence="5">
    <location>
        <begin position="26"/>
        <end position="45"/>
    </location>
</feature>
<dbReference type="PANTHER" id="PTHR11814">
    <property type="entry name" value="SULFATE TRANSPORTER"/>
    <property type="match status" value="1"/>
</dbReference>
<feature type="transmembrane region" description="Helical" evidence="5">
    <location>
        <begin position="354"/>
        <end position="386"/>
    </location>
</feature>
<dbReference type="SUPFAM" id="SSF52091">
    <property type="entry name" value="SpoIIaa-like"/>
    <property type="match status" value="1"/>
</dbReference>
<dbReference type="AlphaFoldDB" id="A0A0B0ENH7"/>
<dbReference type="PATRIC" id="fig|237368.3.peg.681"/>
<dbReference type="InterPro" id="IPR011547">
    <property type="entry name" value="SLC26A/SulP_dom"/>
</dbReference>
<reference evidence="7 8" key="1">
    <citation type="submission" date="2014-10" db="EMBL/GenBank/DDBJ databases">
        <title>Draft genome of anammox bacterium scalindua brodae, obtained using differential coverage binning of sequence data from two enrichment reactors.</title>
        <authorList>
            <person name="Speth D.R."/>
            <person name="Russ L."/>
            <person name="Kartal B."/>
            <person name="Op den Camp H.J."/>
            <person name="Dutilh B.E."/>
            <person name="Jetten M.S."/>
        </authorList>
    </citation>
    <scope>NUCLEOTIDE SEQUENCE [LARGE SCALE GENOMIC DNA]</scope>
    <source>
        <strain evidence="7">RU1</strain>
    </source>
</reference>
<feature type="transmembrane region" description="Helical" evidence="5">
    <location>
        <begin position="407"/>
        <end position="430"/>
    </location>
</feature>
<feature type="transmembrane region" description="Helical" evidence="5">
    <location>
        <begin position="51"/>
        <end position="68"/>
    </location>
</feature>
<sequence>MSGSNTELQVPKTGFAGLKQNLQKDLISGFLVFLIALPLCLGIALACGYPAISGIFTAIIGAILTTFISDSALTIKGPAAGLIVIAIGAITEFGFTAGQDPASDLHAYQLVLGIGVAAGCIQILFGLFRVGSLGDFFPLSVVHGMLAAIGIIIMLKQFPIAMGGHAEGEPFELILSIPAKIIHMNPCIAAIGVGSLAIMFGVPLIKNKYVKMMPTPMFVLMFAVPLGMYFGLSHEHAYHFEGREYMVGDEYLVNVPGNMFKAMTHPDFSSLMTFSGWKWVIMFALIGSLESLLSAKAIDIIDPWKRKTNLNRDLLAVGIGNTICAFIGGLPMISEIVRSKANIDNGARTRFADLYHGLFLLIFVGSVPFLLHHIPLAALAAMLVYTGFQLTAPREYLHVYRIGREQLIMFVVTIVAVLATDLIIGIAIGIGTKFLIHYINGAPIRSFFKPYLGIVEIDNDSCTIRAAHAIIFSNWIPFKKQIERVGLNQNRNVIVDLTDTTMVDHSVMEKLHEMEEEFRQNNIKLEVIGLDQHKSLSDHQHSTRRRGFEKIRRIIVFVDSGLQSLLEHELTYHGVRDFTTIACGGTGTSTRDRLRIEVLTLPDKAEHILDELRREILPKFGKQYGIRAFIENVEAIMPDYTQYDVAVT</sequence>